<accession>A0A934MDI4</accession>
<dbReference type="SUPFAM" id="SSF55729">
    <property type="entry name" value="Acyl-CoA N-acyltransferases (Nat)"/>
    <property type="match status" value="1"/>
</dbReference>
<gene>
    <name evidence="4" type="ORF">ILP92_14465</name>
</gene>
<dbReference type="PANTHER" id="PTHR43420:SF44">
    <property type="entry name" value="ACETYLTRANSFERASE YPEA"/>
    <property type="match status" value="1"/>
</dbReference>
<proteinExistence type="predicted"/>
<dbReference type="InterPro" id="IPR050680">
    <property type="entry name" value="YpeA/RimI_acetyltransf"/>
</dbReference>
<dbReference type="InterPro" id="IPR000182">
    <property type="entry name" value="GNAT_dom"/>
</dbReference>
<organism evidence="4 5">
    <name type="scientific">Palleronia pontilimi</name>
    <dbReference type="NCBI Taxonomy" id="1964209"/>
    <lineage>
        <taxon>Bacteria</taxon>
        <taxon>Pseudomonadati</taxon>
        <taxon>Pseudomonadota</taxon>
        <taxon>Alphaproteobacteria</taxon>
        <taxon>Rhodobacterales</taxon>
        <taxon>Roseobacteraceae</taxon>
        <taxon>Palleronia</taxon>
    </lineage>
</organism>
<protein>
    <submittedName>
        <fullName evidence="4">GNAT family N-acetyltransferase</fullName>
    </submittedName>
</protein>
<dbReference type="AlphaFoldDB" id="A0A934MDI4"/>
<keyword evidence="5" id="KW-1185">Reference proteome</keyword>
<dbReference type="Gene3D" id="3.40.630.30">
    <property type="match status" value="1"/>
</dbReference>
<evidence type="ECO:0000256" key="2">
    <source>
        <dbReference type="ARBA" id="ARBA00023315"/>
    </source>
</evidence>
<evidence type="ECO:0000259" key="3">
    <source>
        <dbReference type="PROSITE" id="PS51186"/>
    </source>
</evidence>
<dbReference type="PROSITE" id="PS51186">
    <property type="entry name" value="GNAT"/>
    <property type="match status" value="1"/>
</dbReference>
<reference evidence="4" key="1">
    <citation type="submission" date="2020-12" db="EMBL/GenBank/DDBJ databases">
        <title>Bacterial taxonomy.</title>
        <authorList>
            <person name="Pan X."/>
        </authorList>
    </citation>
    <scope>NUCLEOTIDE SEQUENCE</scope>
    <source>
        <strain evidence="4">KCTC 52957</strain>
    </source>
</reference>
<keyword evidence="1" id="KW-0808">Transferase</keyword>
<sequence>MSPRDLARLHARAMAMPPPFSETAFHDLLAHPGALLLTRPNAFALGRVVLDEAELLTIATHPEHRGRGLGRACLDAFHDAARARGAARAFLEVAENNAAARALYAAAGYDHLGTRRGYYREPDGGAVDALVLGRDL</sequence>
<evidence type="ECO:0000256" key="1">
    <source>
        <dbReference type="ARBA" id="ARBA00022679"/>
    </source>
</evidence>
<keyword evidence="2" id="KW-0012">Acyltransferase</keyword>
<evidence type="ECO:0000313" key="4">
    <source>
        <dbReference type="EMBL" id="MBJ3763953.1"/>
    </source>
</evidence>
<comment type="caution">
    <text evidence="4">The sequence shown here is derived from an EMBL/GenBank/DDBJ whole genome shotgun (WGS) entry which is preliminary data.</text>
</comment>
<dbReference type="Pfam" id="PF00583">
    <property type="entry name" value="Acetyltransf_1"/>
    <property type="match status" value="1"/>
</dbReference>
<dbReference type="CDD" id="cd04301">
    <property type="entry name" value="NAT_SF"/>
    <property type="match status" value="1"/>
</dbReference>
<dbReference type="GO" id="GO:0016747">
    <property type="term" value="F:acyltransferase activity, transferring groups other than amino-acyl groups"/>
    <property type="evidence" value="ECO:0007669"/>
    <property type="project" value="InterPro"/>
</dbReference>
<dbReference type="PANTHER" id="PTHR43420">
    <property type="entry name" value="ACETYLTRANSFERASE"/>
    <property type="match status" value="1"/>
</dbReference>
<dbReference type="Proteomes" id="UP000642488">
    <property type="component" value="Unassembled WGS sequence"/>
</dbReference>
<dbReference type="InterPro" id="IPR016181">
    <property type="entry name" value="Acyl_CoA_acyltransferase"/>
</dbReference>
<dbReference type="EMBL" id="JAEKPD010000015">
    <property type="protein sequence ID" value="MBJ3763953.1"/>
    <property type="molecule type" value="Genomic_DNA"/>
</dbReference>
<feature type="domain" description="N-acetyltransferase" evidence="3">
    <location>
        <begin position="1"/>
        <end position="136"/>
    </location>
</feature>
<evidence type="ECO:0000313" key="5">
    <source>
        <dbReference type="Proteomes" id="UP000642488"/>
    </source>
</evidence>
<name>A0A934MDI4_9RHOB</name>
<dbReference type="RefSeq" id="WP_198917124.1">
    <property type="nucleotide sequence ID" value="NZ_JAEKPD010000015.1"/>
</dbReference>